<gene>
    <name evidence="2" type="ORF">BT96DRAFT_952195</name>
</gene>
<dbReference type="Pfam" id="PF22235">
    <property type="entry name" value="FAS1_thioest_ins"/>
    <property type="match status" value="1"/>
</dbReference>
<dbReference type="PANTHER" id="PTHR10982:SF21">
    <property type="entry name" value="FATTY ACID SYNTHASE SUBUNIT BETA"/>
    <property type="match status" value="1"/>
</dbReference>
<keyword evidence="1" id="KW-0808">Transferase</keyword>
<dbReference type="InterPro" id="IPR050830">
    <property type="entry name" value="Fungal_FAS"/>
</dbReference>
<sequence length="212" mass="24170">LTEEPDYIVTWFEWEDESRSLTPGLPLVFRLQSKVSFKDWVSFCELLVTGDIFIQDQLKNFHKVGSVDFQADDAHGNPVVSYLQRHGVVQGLTVPLANKGYTLTSMGGNIRNVVLSYNVSFVRMVLPGEEFTVNIRHLGRDCKLFRREGLGGVQWRFLKLRLPTSLTDKDRRSLYGFSIIENVKDNPLDVARLLQKIAIIVVARFAKDPDNL</sequence>
<evidence type="ECO:0000313" key="2">
    <source>
        <dbReference type="EMBL" id="KAE9382421.1"/>
    </source>
</evidence>
<dbReference type="AlphaFoldDB" id="A0A6A4GAB3"/>
<dbReference type="PANTHER" id="PTHR10982">
    <property type="entry name" value="MALONYL COA-ACYL CARRIER PROTEIN TRANSACYLASE"/>
    <property type="match status" value="1"/>
</dbReference>
<name>A0A6A4GAB3_9AGAR</name>
<dbReference type="Gene3D" id="2.40.128.700">
    <property type="match status" value="1"/>
</dbReference>
<dbReference type="Proteomes" id="UP000799118">
    <property type="component" value="Unassembled WGS sequence"/>
</dbReference>
<proteinExistence type="predicted"/>
<keyword evidence="3" id="KW-1185">Reference proteome</keyword>
<feature type="non-terminal residue" evidence="2">
    <location>
        <position position="1"/>
    </location>
</feature>
<organism evidence="2 3">
    <name type="scientific">Gymnopus androsaceus JB14</name>
    <dbReference type="NCBI Taxonomy" id="1447944"/>
    <lineage>
        <taxon>Eukaryota</taxon>
        <taxon>Fungi</taxon>
        <taxon>Dikarya</taxon>
        <taxon>Basidiomycota</taxon>
        <taxon>Agaricomycotina</taxon>
        <taxon>Agaricomycetes</taxon>
        <taxon>Agaricomycetidae</taxon>
        <taxon>Agaricales</taxon>
        <taxon>Marasmiineae</taxon>
        <taxon>Omphalotaceae</taxon>
        <taxon>Gymnopus</taxon>
    </lineage>
</organism>
<protein>
    <submittedName>
        <fullName evidence="2">Uncharacterized protein</fullName>
    </submittedName>
</protein>
<dbReference type="EMBL" id="ML771564">
    <property type="protein sequence ID" value="KAE9382421.1"/>
    <property type="molecule type" value="Genomic_DNA"/>
</dbReference>
<evidence type="ECO:0000313" key="3">
    <source>
        <dbReference type="Proteomes" id="UP000799118"/>
    </source>
</evidence>
<dbReference type="GO" id="GO:0016740">
    <property type="term" value="F:transferase activity"/>
    <property type="evidence" value="ECO:0007669"/>
    <property type="project" value="UniProtKB-KW"/>
</dbReference>
<reference evidence="2" key="1">
    <citation type="journal article" date="2019" name="Environ. Microbiol.">
        <title>Fungal ecological strategies reflected in gene transcription - a case study of two litter decomposers.</title>
        <authorList>
            <person name="Barbi F."/>
            <person name="Kohler A."/>
            <person name="Barry K."/>
            <person name="Baskaran P."/>
            <person name="Daum C."/>
            <person name="Fauchery L."/>
            <person name="Ihrmark K."/>
            <person name="Kuo A."/>
            <person name="LaButti K."/>
            <person name="Lipzen A."/>
            <person name="Morin E."/>
            <person name="Grigoriev I.V."/>
            <person name="Henrissat B."/>
            <person name="Lindahl B."/>
            <person name="Martin F."/>
        </authorList>
    </citation>
    <scope>NUCLEOTIDE SEQUENCE</scope>
    <source>
        <strain evidence="2">JB14</strain>
    </source>
</reference>
<evidence type="ECO:0000256" key="1">
    <source>
        <dbReference type="ARBA" id="ARBA00022679"/>
    </source>
</evidence>
<accession>A0A6A4GAB3</accession>
<dbReference type="OrthoDB" id="3045391at2759"/>